<gene>
    <name evidence="2" type="ORF">DFR71_1946</name>
</gene>
<feature type="transmembrane region" description="Helical" evidence="1">
    <location>
        <begin position="69"/>
        <end position="95"/>
    </location>
</feature>
<comment type="caution">
    <text evidence="2">The sequence shown here is derived from an EMBL/GenBank/DDBJ whole genome shotgun (WGS) entry which is preliminary data.</text>
</comment>
<evidence type="ECO:0000313" key="2">
    <source>
        <dbReference type="EMBL" id="TCK00931.1"/>
    </source>
</evidence>
<dbReference type="AlphaFoldDB" id="A0A4R1G2R0"/>
<feature type="transmembrane region" description="Helical" evidence="1">
    <location>
        <begin position="140"/>
        <end position="163"/>
    </location>
</feature>
<name>A0A4R1G2R0_9NOCA</name>
<dbReference type="EMBL" id="SMFR01000001">
    <property type="protein sequence ID" value="TCK00931.1"/>
    <property type="molecule type" value="Genomic_DNA"/>
</dbReference>
<keyword evidence="1" id="KW-1133">Transmembrane helix</keyword>
<feature type="transmembrane region" description="Helical" evidence="1">
    <location>
        <begin position="175"/>
        <end position="196"/>
    </location>
</feature>
<proteinExistence type="predicted"/>
<dbReference type="Proteomes" id="UP000294856">
    <property type="component" value="Unassembled WGS sequence"/>
</dbReference>
<reference evidence="2 3" key="1">
    <citation type="submission" date="2019-03" db="EMBL/GenBank/DDBJ databases">
        <title>Genomic Encyclopedia of Type Strains, Phase IV (KMG-IV): sequencing the most valuable type-strain genomes for metagenomic binning, comparative biology and taxonomic classification.</title>
        <authorList>
            <person name="Goeker M."/>
        </authorList>
    </citation>
    <scope>NUCLEOTIDE SEQUENCE [LARGE SCALE GENOMIC DNA]</scope>
    <source>
        <strain evidence="2 3">DSM 44684</strain>
    </source>
</reference>
<protein>
    <submittedName>
        <fullName evidence="2">Uncharacterized protein</fullName>
    </submittedName>
</protein>
<keyword evidence="3" id="KW-1185">Reference proteome</keyword>
<dbReference type="OrthoDB" id="4571904at2"/>
<evidence type="ECO:0000313" key="3">
    <source>
        <dbReference type="Proteomes" id="UP000294856"/>
    </source>
</evidence>
<sequence>MGYPYGPQQGQDPYAGQGYAQPGYGPDPYGYAQPYGAPVQNGYGAPVYGVAPYPYGPGYGEPRAGGGTAITAAVIALLLSILGLGVMGVATAVIMGSDATSRSEKDFRAALTVGMLIGAVPCALLLLGSILLFRRKTAGRVILILLSGIGVVFSVLSTVIPLVSGNGVAGEEATVVLIGGAVSGAAPLLIFLLALAPSTGRWIRAGRPGGYPPPGY</sequence>
<organism evidence="2 3">
    <name type="scientific">Nocardia alba</name>
    <dbReference type="NCBI Taxonomy" id="225051"/>
    <lineage>
        <taxon>Bacteria</taxon>
        <taxon>Bacillati</taxon>
        <taxon>Actinomycetota</taxon>
        <taxon>Actinomycetes</taxon>
        <taxon>Mycobacteriales</taxon>
        <taxon>Nocardiaceae</taxon>
        <taxon>Nocardia</taxon>
    </lineage>
</organism>
<dbReference type="STRING" id="1210063.GCA_001612665_04911"/>
<evidence type="ECO:0000256" key="1">
    <source>
        <dbReference type="SAM" id="Phobius"/>
    </source>
</evidence>
<dbReference type="RefSeq" id="WP_067455762.1">
    <property type="nucleotide sequence ID" value="NZ_SMFR01000001.1"/>
</dbReference>
<keyword evidence="1" id="KW-0812">Transmembrane</keyword>
<feature type="transmembrane region" description="Helical" evidence="1">
    <location>
        <begin position="107"/>
        <end position="133"/>
    </location>
</feature>
<accession>A0A4R1G2R0</accession>
<keyword evidence="1" id="KW-0472">Membrane</keyword>